<accession>A0A409W4W2</accession>
<dbReference type="InterPro" id="IPR036047">
    <property type="entry name" value="F-box-like_dom_sf"/>
</dbReference>
<dbReference type="Proteomes" id="UP000283269">
    <property type="component" value="Unassembled WGS sequence"/>
</dbReference>
<dbReference type="EMBL" id="NHYD01003757">
    <property type="protein sequence ID" value="PPQ73508.1"/>
    <property type="molecule type" value="Genomic_DNA"/>
</dbReference>
<reference evidence="2 3" key="1">
    <citation type="journal article" date="2018" name="Evol. Lett.">
        <title>Horizontal gene cluster transfer increased hallucinogenic mushroom diversity.</title>
        <authorList>
            <person name="Reynolds H.T."/>
            <person name="Vijayakumar V."/>
            <person name="Gluck-Thaler E."/>
            <person name="Korotkin H.B."/>
            <person name="Matheny P.B."/>
            <person name="Slot J.C."/>
        </authorList>
    </citation>
    <scope>NUCLEOTIDE SEQUENCE [LARGE SCALE GENOMIC DNA]</scope>
    <source>
        <strain evidence="2 3">2631</strain>
    </source>
</reference>
<feature type="domain" description="F-box" evidence="1">
    <location>
        <begin position="8"/>
        <end position="51"/>
    </location>
</feature>
<dbReference type="OrthoDB" id="2788229at2759"/>
<gene>
    <name evidence="2" type="ORF">CVT25_012508</name>
</gene>
<name>A0A409W4W2_PSICY</name>
<dbReference type="AlphaFoldDB" id="A0A409W4W2"/>
<dbReference type="Gene3D" id="1.20.1280.50">
    <property type="match status" value="1"/>
</dbReference>
<protein>
    <recommendedName>
        <fullName evidence="1">F-box domain-containing protein</fullName>
    </recommendedName>
</protein>
<evidence type="ECO:0000259" key="1">
    <source>
        <dbReference type="Pfam" id="PF12937"/>
    </source>
</evidence>
<proteinExistence type="predicted"/>
<dbReference type="SUPFAM" id="SSF81383">
    <property type="entry name" value="F-box domain"/>
    <property type="match status" value="1"/>
</dbReference>
<dbReference type="InParanoid" id="A0A409W4W2"/>
<organism evidence="2 3">
    <name type="scientific">Psilocybe cyanescens</name>
    <dbReference type="NCBI Taxonomy" id="93625"/>
    <lineage>
        <taxon>Eukaryota</taxon>
        <taxon>Fungi</taxon>
        <taxon>Dikarya</taxon>
        <taxon>Basidiomycota</taxon>
        <taxon>Agaricomycotina</taxon>
        <taxon>Agaricomycetes</taxon>
        <taxon>Agaricomycetidae</taxon>
        <taxon>Agaricales</taxon>
        <taxon>Agaricineae</taxon>
        <taxon>Strophariaceae</taxon>
        <taxon>Psilocybe</taxon>
    </lineage>
</organism>
<keyword evidence="3" id="KW-1185">Reference proteome</keyword>
<comment type="caution">
    <text evidence="2">The sequence shown here is derived from an EMBL/GenBank/DDBJ whole genome shotgun (WGS) entry which is preliminary data.</text>
</comment>
<evidence type="ECO:0000313" key="3">
    <source>
        <dbReference type="Proteomes" id="UP000283269"/>
    </source>
</evidence>
<dbReference type="InterPro" id="IPR001810">
    <property type="entry name" value="F-box_dom"/>
</dbReference>
<dbReference type="Pfam" id="PF12937">
    <property type="entry name" value="F-box-like"/>
    <property type="match status" value="1"/>
</dbReference>
<sequence length="439" mass="49927">MARKTQSVLPSELLDSVFSFLHNDHPSLRSCAEVSHRFSELVERHIYREITVAHYESSGDLNAFSPSHISKLLADKPRLVSLVRSLRVVMVPADASRIYASDESIGRTICLFSGLTEFSLVASNTYRISWDTFHMVLQTSFVQILRLPSLESVAIKFIQHFPLRLLGYCISLKSLTLHQVEHTHLNLPLTLASIPSSTGALSRLQRLEISLTVSSDFTTMISWLISKQSPSIKNLHILRIELGPINSISLFRPLLNAEFVHSLQHLHIETGIRVTTTYKIDANSQIHRTGSPTSNEVWDLSSLHNLQSLTIAAIIMSSYSPKVHGMMDFYLLYIPLPWITQLLQKPSPPLTRLSRIVLKLAFAPKMHVFLLERIDWKPLVDTLRALSQDYALRDVEFKLMWNARRTDIDVQDIISKLQDNRHLASLIESNILTIYTSDF</sequence>
<evidence type="ECO:0000313" key="2">
    <source>
        <dbReference type="EMBL" id="PPQ73508.1"/>
    </source>
</evidence>